<organism evidence="3">
    <name type="scientific">hydrocarbon metagenome</name>
    <dbReference type="NCBI Taxonomy" id="938273"/>
    <lineage>
        <taxon>unclassified sequences</taxon>
        <taxon>metagenomes</taxon>
        <taxon>ecological metagenomes</taxon>
    </lineage>
</organism>
<accession>A0A0W8F1B7</accession>
<keyword evidence="1" id="KW-0812">Transmembrane</keyword>
<name>A0A0W8F1B7_9ZZZZ</name>
<comment type="caution">
    <text evidence="3">The sequence shown here is derived from an EMBL/GenBank/DDBJ whole genome shotgun (WGS) entry which is preliminary data.</text>
</comment>
<dbReference type="InterPro" id="IPR012859">
    <property type="entry name" value="Pilin_N_archaeal"/>
</dbReference>
<keyword evidence="1" id="KW-1133">Transmembrane helix</keyword>
<reference evidence="3" key="1">
    <citation type="journal article" date="2015" name="Proc. Natl. Acad. Sci. U.S.A.">
        <title>Networks of energetic and metabolic interactions define dynamics in microbial communities.</title>
        <authorList>
            <person name="Embree M."/>
            <person name="Liu J.K."/>
            <person name="Al-Bassam M.M."/>
            <person name="Zengler K."/>
        </authorList>
    </citation>
    <scope>NUCLEOTIDE SEQUENCE</scope>
</reference>
<gene>
    <name evidence="3" type="ORF">ASZ90_015722</name>
</gene>
<keyword evidence="1" id="KW-0472">Membrane</keyword>
<evidence type="ECO:0000313" key="3">
    <source>
        <dbReference type="EMBL" id="KUG14636.1"/>
    </source>
</evidence>
<evidence type="ECO:0000259" key="2">
    <source>
        <dbReference type="Pfam" id="PF07790"/>
    </source>
</evidence>
<proteinExistence type="predicted"/>
<feature type="domain" description="Archaeal Type IV pilin N-terminal" evidence="2">
    <location>
        <begin position="5"/>
        <end position="76"/>
    </location>
</feature>
<protein>
    <recommendedName>
        <fullName evidence="2">Archaeal Type IV pilin N-terminal domain-containing protein</fullName>
    </recommendedName>
</protein>
<sequence length="347" mass="37639">MIREDAVSEVIGSILLISLVGIAVAIIAIMFLSQPVPVEIQSLNVIASYKDDDDLLLLYHDGGDAMVKGEYRIRILPSGAVPNIPKDMWVIGEYLPFTDVQSKPDRIQIISTRGGQDTLIKEITIGTFVTPGPITPSPRPPVCVDCDNLYGNCSEADISDAYLDIAMNTSYIFQRVDSKTALSASGRLYFEVMDQGSKLFRSGVISPIDLHPGDIVTITLRSNSKDFRIFGLGDRFFHLQGKGVDLEISNTTNPITASNIELYNGWITGYHDLGSSFSIESPKPTGSSGAYTLLVINGTVIINDFNTDPITFSNIHPIGVGLFLLEDDSNSQDGVFFIGNAASYSVG</sequence>
<dbReference type="Pfam" id="PF07790">
    <property type="entry name" value="Pilin_N"/>
    <property type="match status" value="1"/>
</dbReference>
<dbReference type="AlphaFoldDB" id="A0A0W8F1B7"/>
<dbReference type="EMBL" id="LNQE01001636">
    <property type="protein sequence ID" value="KUG14636.1"/>
    <property type="molecule type" value="Genomic_DNA"/>
</dbReference>
<evidence type="ECO:0000256" key="1">
    <source>
        <dbReference type="SAM" id="Phobius"/>
    </source>
</evidence>
<feature type="transmembrane region" description="Helical" evidence="1">
    <location>
        <begin position="12"/>
        <end position="32"/>
    </location>
</feature>